<reference evidence="3" key="1">
    <citation type="submission" date="2019-05" db="EMBL/GenBank/DDBJ databases">
        <title>Complete genome sequencing of Absiella argi strain JCM 30884.</title>
        <authorList>
            <person name="Sakamoto M."/>
            <person name="Murakami T."/>
            <person name="Mori H."/>
        </authorList>
    </citation>
    <scope>NUCLEOTIDE SEQUENCE [LARGE SCALE GENOMIC DNA]</scope>
    <source>
        <strain evidence="3">JCM 30884</strain>
    </source>
</reference>
<protein>
    <submittedName>
        <fullName evidence="2">Cupin</fullName>
    </submittedName>
</protein>
<dbReference type="AlphaFoldDB" id="A0A6N4TIU1"/>
<dbReference type="RefSeq" id="WP_118276826.1">
    <property type="nucleotide sequence ID" value="NZ_AP019695.1"/>
</dbReference>
<dbReference type="KEGG" id="aarg:Aargi30884_20490"/>
<feature type="domain" description="Cupin type-2" evidence="1">
    <location>
        <begin position="41"/>
        <end position="101"/>
    </location>
</feature>
<dbReference type="SUPFAM" id="SSF51182">
    <property type="entry name" value="RmlC-like cupins"/>
    <property type="match status" value="1"/>
</dbReference>
<gene>
    <name evidence="2" type="ORF">Aargi30884_20490</name>
</gene>
<dbReference type="Proteomes" id="UP000464754">
    <property type="component" value="Chromosome"/>
</dbReference>
<evidence type="ECO:0000313" key="3">
    <source>
        <dbReference type="Proteomes" id="UP000464754"/>
    </source>
</evidence>
<dbReference type="EMBL" id="AP019695">
    <property type="protein sequence ID" value="BBK23146.1"/>
    <property type="molecule type" value="Genomic_DNA"/>
</dbReference>
<dbReference type="CDD" id="cd02233">
    <property type="entry name" value="cupin_HNL-like"/>
    <property type="match status" value="1"/>
</dbReference>
<dbReference type="InterPro" id="IPR047263">
    <property type="entry name" value="HNL-like_cupin"/>
</dbReference>
<name>A0A6N4TIU1_9FIRM</name>
<accession>A0A6N4TIU1</accession>
<keyword evidence="3" id="KW-1185">Reference proteome</keyword>
<dbReference type="Gene3D" id="2.60.120.10">
    <property type="entry name" value="Jelly Rolls"/>
    <property type="match status" value="1"/>
</dbReference>
<organism evidence="2 3">
    <name type="scientific">Amedibacterium intestinale</name>
    <dbReference type="NCBI Taxonomy" id="2583452"/>
    <lineage>
        <taxon>Bacteria</taxon>
        <taxon>Bacillati</taxon>
        <taxon>Bacillota</taxon>
        <taxon>Erysipelotrichia</taxon>
        <taxon>Erysipelotrichales</taxon>
        <taxon>Erysipelotrichaceae</taxon>
        <taxon>Amedibacterium</taxon>
    </lineage>
</organism>
<sequence length="132" mass="14800">MKDREDQIFESGEKNDAFAQYFVGQSYLNMLTTSPVGVANVTFEPSCRNNWHIHHKGGQILLVTAGKGYYQEWGKPAQELHPGDVVNIPPEVKHWHGAAKDSWFSHLAIEVPADGASNEWCEALSDEEYNAL</sequence>
<evidence type="ECO:0000313" key="2">
    <source>
        <dbReference type="EMBL" id="BBK23146.1"/>
    </source>
</evidence>
<dbReference type="InterPro" id="IPR011051">
    <property type="entry name" value="RmlC_Cupin_sf"/>
</dbReference>
<dbReference type="InterPro" id="IPR014710">
    <property type="entry name" value="RmlC-like_jellyroll"/>
</dbReference>
<evidence type="ECO:0000259" key="1">
    <source>
        <dbReference type="Pfam" id="PF07883"/>
    </source>
</evidence>
<dbReference type="Pfam" id="PF07883">
    <property type="entry name" value="Cupin_2"/>
    <property type="match status" value="1"/>
</dbReference>
<dbReference type="PANTHER" id="PTHR43698:SF1">
    <property type="entry name" value="BLL4564 PROTEIN"/>
    <property type="match status" value="1"/>
</dbReference>
<dbReference type="InterPro" id="IPR013096">
    <property type="entry name" value="Cupin_2"/>
</dbReference>
<dbReference type="PANTHER" id="PTHR43698">
    <property type="entry name" value="RIBD C-TERMINAL DOMAIN CONTAINING PROTEIN"/>
    <property type="match status" value="1"/>
</dbReference>
<proteinExistence type="predicted"/>